<evidence type="ECO:0000256" key="3">
    <source>
        <dbReference type="ARBA" id="ARBA00023002"/>
    </source>
</evidence>
<dbReference type="InterPro" id="IPR036509">
    <property type="entry name" value="Met_Sox_Rdtase_MsrA_sf"/>
</dbReference>
<keyword evidence="7" id="KW-1185">Reference proteome</keyword>
<dbReference type="GO" id="GO:0008113">
    <property type="term" value="F:peptide-methionine (S)-S-oxide reductase activity"/>
    <property type="evidence" value="ECO:0007669"/>
    <property type="project" value="UniProtKB-EC"/>
</dbReference>
<dbReference type="Pfam" id="PF01625">
    <property type="entry name" value="PMSR"/>
    <property type="match status" value="1"/>
</dbReference>
<evidence type="ECO:0000256" key="2">
    <source>
        <dbReference type="ARBA" id="ARBA00012502"/>
    </source>
</evidence>
<dbReference type="PANTHER" id="PTHR43774:SF1">
    <property type="entry name" value="PEPTIDE METHIONINE SULFOXIDE REDUCTASE MSRA 2"/>
    <property type="match status" value="1"/>
</dbReference>
<gene>
    <name evidence="6" type="ORF">Esi_0027_0013</name>
</gene>
<evidence type="ECO:0000313" key="6">
    <source>
        <dbReference type="EMBL" id="CBJ26183.1"/>
    </source>
</evidence>
<dbReference type="OMA" id="FWCLEHD"/>
<sequence>MAEASSTAAGLETITLGAGCFWCVEAVYQRVVGVESVESGYMGGIVNNPSYGQICTGETGHAEVIQLKYKPSKVSPTDLLEIFFKMHDPTTKNRQGADVGTQYRSAIFYHSEEQKQAAEEVIAAVQPKFGSKIVTEVTAASDFFVADKGHQDYYSRNKSSNGYCRLVIHPKLSKVKHDKYKSPGVMSKVLGALSS</sequence>
<dbReference type="InParanoid" id="D7FUB3"/>
<dbReference type="NCBIfam" id="TIGR00401">
    <property type="entry name" value="msrA"/>
    <property type="match status" value="1"/>
</dbReference>
<dbReference type="Gene3D" id="3.30.1060.10">
    <property type="entry name" value="Peptide methionine sulphoxide reductase MsrA"/>
    <property type="match status" value="1"/>
</dbReference>
<organism evidence="6 7">
    <name type="scientific">Ectocarpus siliculosus</name>
    <name type="common">Brown alga</name>
    <name type="synonym">Conferva siliculosa</name>
    <dbReference type="NCBI Taxonomy" id="2880"/>
    <lineage>
        <taxon>Eukaryota</taxon>
        <taxon>Sar</taxon>
        <taxon>Stramenopiles</taxon>
        <taxon>Ochrophyta</taxon>
        <taxon>PX clade</taxon>
        <taxon>Phaeophyceae</taxon>
        <taxon>Ectocarpales</taxon>
        <taxon>Ectocarpaceae</taxon>
        <taxon>Ectocarpus</taxon>
    </lineage>
</organism>
<dbReference type="HAMAP" id="MF_01401">
    <property type="entry name" value="MsrA"/>
    <property type="match status" value="1"/>
</dbReference>
<dbReference type="OrthoDB" id="77405at2759"/>
<name>D7FUB3_ECTSI</name>
<feature type="domain" description="Peptide methionine sulphoxide reductase MsrA" evidence="5">
    <location>
        <begin position="13"/>
        <end position="164"/>
    </location>
</feature>
<evidence type="ECO:0000256" key="4">
    <source>
        <dbReference type="ARBA" id="ARBA00030643"/>
    </source>
</evidence>
<dbReference type="InterPro" id="IPR002569">
    <property type="entry name" value="Met_Sox_Rdtase_MsrA_dom"/>
</dbReference>
<reference evidence="6 7" key="1">
    <citation type="journal article" date="2010" name="Nature">
        <title>The Ectocarpus genome and the independent evolution of multicellularity in brown algae.</title>
        <authorList>
            <person name="Cock J.M."/>
            <person name="Sterck L."/>
            <person name="Rouze P."/>
            <person name="Scornet D."/>
            <person name="Allen A.E."/>
            <person name="Amoutzias G."/>
            <person name="Anthouard V."/>
            <person name="Artiguenave F."/>
            <person name="Aury J.M."/>
            <person name="Badger J.H."/>
            <person name="Beszteri B."/>
            <person name="Billiau K."/>
            <person name="Bonnet E."/>
            <person name="Bothwell J.H."/>
            <person name="Bowler C."/>
            <person name="Boyen C."/>
            <person name="Brownlee C."/>
            <person name="Carrano C.J."/>
            <person name="Charrier B."/>
            <person name="Cho G.Y."/>
            <person name="Coelho S.M."/>
            <person name="Collen J."/>
            <person name="Corre E."/>
            <person name="Da Silva C."/>
            <person name="Delage L."/>
            <person name="Delaroque N."/>
            <person name="Dittami S.M."/>
            <person name="Doulbeau S."/>
            <person name="Elias M."/>
            <person name="Farnham G."/>
            <person name="Gachon C.M."/>
            <person name="Gschloessl B."/>
            <person name="Heesch S."/>
            <person name="Jabbari K."/>
            <person name="Jubin C."/>
            <person name="Kawai H."/>
            <person name="Kimura K."/>
            <person name="Kloareg B."/>
            <person name="Kupper F.C."/>
            <person name="Lang D."/>
            <person name="Le Bail A."/>
            <person name="Leblanc C."/>
            <person name="Lerouge P."/>
            <person name="Lohr M."/>
            <person name="Lopez P.J."/>
            <person name="Martens C."/>
            <person name="Maumus F."/>
            <person name="Michel G."/>
            <person name="Miranda-Saavedra D."/>
            <person name="Morales J."/>
            <person name="Moreau H."/>
            <person name="Motomura T."/>
            <person name="Nagasato C."/>
            <person name="Napoli C.A."/>
            <person name="Nelson D.R."/>
            <person name="Nyvall-Collen P."/>
            <person name="Peters A.F."/>
            <person name="Pommier C."/>
            <person name="Potin P."/>
            <person name="Poulain J."/>
            <person name="Quesneville H."/>
            <person name="Read B."/>
            <person name="Rensing S.A."/>
            <person name="Ritter A."/>
            <person name="Rousvoal S."/>
            <person name="Samanta M."/>
            <person name="Samson G."/>
            <person name="Schroeder D.C."/>
            <person name="Segurens B."/>
            <person name="Strittmatter M."/>
            <person name="Tonon T."/>
            <person name="Tregear J.W."/>
            <person name="Valentin K."/>
            <person name="von Dassow P."/>
            <person name="Yamagishi T."/>
            <person name="Van de Peer Y."/>
            <person name="Wincker P."/>
        </authorList>
    </citation>
    <scope>NUCLEOTIDE SEQUENCE [LARGE SCALE GENOMIC DNA]</scope>
    <source>
        <strain evidence="7">Ec32 / CCAP1310/4</strain>
    </source>
</reference>
<dbReference type="STRING" id="2880.D7FUB3"/>
<dbReference type="SUPFAM" id="SSF55068">
    <property type="entry name" value="Peptide methionine sulfoxide reductase"/>
    <property type="match status" value="1"/>
</dbReference>
<comment type="similarity">
    <text evidence="1">Belongs to the MsrA Met sulfoxide reductase family.</text>
</comment>
<protein>
    <recommendedName>
        <fullName evidence="2">peptide-methionine (S)-S-oxide reductase</fullName>
        <ecNumber evidence="2">1.8.4.11</ecNumber>
    </recommendedName>
    <alternativeName>
        <fullName evidence="4">Peptide-methionine (S)-S-oxide reductase</fullName>
    </alternativeName>
</protein>
<proteinExistence type="inferred from homology"/>
<dbReference type="EMBL" id="FN649734">
    <property type="protein sequence ID" value="CBJ26183.1"/>
    <property type="molecule type" value="Genomic_DNA"/>
</dbReference>
<evidence type="ECO:0000256" key="1">
    <source>
        <dbReference type="ARBA" id="ARBA00005591"/>
    </source>
</evidence>
<evidence type="ECO:0000259" key="5">
    <source>
        <dbReference type="Pfam" id="PF01625"/>
    </source>
</evidence>
<accession>D7FUB3</accession>
<evidence type="ECO:0000313" key="7">
    <source>
        <dbReference type="Proteomes" id="UP000002630"/>
    </source>
</evidence>
<dbReference type="PANTHER" id="PTHR43774">
    <property type="entry name" value="PEPTIDE METHIONINE SULFOXIDE REDUCTASE"/>
    <property type="match status" value="1"/>
</dbReference>
<dbReference type="eggNOG" id="KOG1635">
    <property type="taxonomic scope" value="Eukaryota"/>
</dbReference>
<dbReference type="EC" id="1.8.4.11" evidence="2"/>
<dbReference type="EMBL" id="FN648453">
    <property type="protein sequence ID" value="CBJ26183.1"/>
    <property type="molecule type" value="Genomic_DNA"/>
</dbReference>
<dbReference type="Proteomes" id="UP000002630">
    <property type="component" value="Linkage Group LG09"/>
</dbReference>
<keyword evidence="3" id="KW-0560">Oxidoreductase</keyword>
<dbReference type="AlphaFoldDB" id="D7FUB3"/>